<accession>A0AA39N4N6</accession>
<keyword evidence="2" id="KW-1185">Reference proteome</keyword>
<dbReference type="EMBL" id="JAUEPS010000022">
    <property type="protein sequence ID" value="KAK0457294.1"/>
    <property type="molecule type" value="Genomic_DNA"/>
</dbReference>
<name>A0AA39N4N6_ARMTA</name>
<evidence type="ECO:0000313" key="1">
    <source>
        <dbReference type="EMBL" id="KAK0457294.1"/>
    </source>
</evidence>
<reference evidence="1" key="1">
    <citation type="submission" date="2023-06" db="EMBL/GenBank/DDBJ databases">
        <authorList>
            <consortium name="Lawrence Berkeley National Laboratory"/>
            <person name="Ahrendt S."/>
            <person name="Sahu N."/>
            <person name="Indic B."/>
            <person name="Wong-Bajracharya J."/>
            <person name="Merenyi Z."/>
            <person name="Ke H.-M."/>
            <person name="Monk M."/>
            <person name="Kocsube S."/>
            <person name="Drula E."/>
            <person name="Lipzen A."/>
            <person name="Balint B."/>
            <person name="Henrissat B."/>
            <person name="Andreopoulos B."/>
            <person name="Martin F.M."/>
            <person name="Harder C.B."/>
            <person name="Rigling D."/>
            <person name="Ford K.L."/>
            <person name="Foster G.D."/>
            <person name="Pangilinan J."/>
            <person name="Papanicolaou A."/>
            <person name="Barry K."/>
            <person name="LaButti K."/>
            <person name="Viragh M."/>
            <person name="Koriabine M."/>
            <person name="Yan M."/>
            <person name="Riley R."/>
            <person name="Champramary S."/>
            <person name="Plett K.L."/>
            <person name="Tsai I.J."/>
            <person name="Slot J."/>
            <person name="Sipos G."/>
            <person name="Plett J."/>
            <person name="Nagy L.G."/>
            <person name="Grigoriev I.V."/>
        </authorList>
    </citation>
    <scope>NUCLEOTIDE SEQUENCE</scope>
    <source>
        <strain evidence="1">CCBAS 213</strain>
    </source>
</reference>
<protein>
    <submittedName>
        <fullName evidence="1">Uncharacterized protein</fullName>
    </submittedName>
</protein>
<comment type="caution">
    <text evidence="1">The sequence shown here is derived from an EMBL/GenBank/DDBJ whole genome shotgun (WGS) entry which is preliminary data.</text>
</comment>
<proteinExistence type="predicted"/>
<gene>
    <name evidence="1" type="ORF">EV420DRAFT_517904</name>
</gene>
<dbReference type="AlphaFoldDB" id="A0AA39N4N6"/>
<evidence type="ECO:0000313" key="2">
    <source>
        <dbReference type="Proteomes" id="UP001175211"/>
    </source>
</evidence>
<organism evidence="1 2">
    <name type="scientific">Armillaria tabescens</name>
    <name type="common">Ringless honey mushroom</name>
    <name type="synonym">Agaricus tabescens</name>
    <dbReference type="NCBI Taxonomy" id="1929756"/>
    <lineage>
        <taxon>Eukaryota</taxon>
        <taxon>Fungi</taxon>
        <taxon>Dikarya</taxon>
        <taxon>Basidiomycota</taxon>
        <taxon>Agaricomycotina</taxon>
        <taxon>Agaricomycetes</taxon>
        <taxon>Agaricomycetidae</taxon>
        <taxon>Agaricales</taxon>
        <taxon>Marasmiineae</taxon>
        <taxon>Physalacriaceae</taxon>
        <taxon>Desarmillaria</taxon>
    </lineage>
</organism>
<dbReference type="RefSeq" id="XP_060329609.1">
    <property type="nucleotide sequence ID" value="XM_060482444.1"/>
</dbReference>
<dbReference type="GeneID" id="85365992"/>
<dbReference type="Proteomes" id="UP001175211">
    <property type="component" value="Unassembled WGS sequence"/>
</dbReference>
<sequence>MSSEPKYTRPYIVLYDTEGGNGTYHWALIVHNPWLRLSSNISAYEIRREGNYSWDLNVNNRVRLLESSTLLCLVELPYISPSVARRFFARQSPSQGVTPLLLGQTDWNGAQWVIRCLDQAVQHQYLYSSLPACQSAHILYRCILYSKGKRFEDATYGRLFFDRMRSYEILSTVIDGSMFLMSDFEKFTCPAFSHTTHRS</sequence>